<evidence type="ECO:0000313" key="1">
    <source>
        <dbReference type="EMBL" id="RRC94441.1"/>
    </source>
</evidence>
<keyword evidence="2" id="KW-1185">Reference proteome</keyword>
<gene>
    <name evidence="1" type="ORF">EII11_10260</name>
</gene>
<protein>
    <recommendedName>
        <fullName evidence="3">DUF4304 domain-containing protein</fullName>
    </recommendedName>
</protein>
<organism evidence="1 2">
    <name type="scientific">Schaalia canis</name>
    <dbReference type="NCBI Taxonomy" id="100469"/>
    <lineage>
        <taxon>Bacteria</taxon>
        <taxon>Bacillati</taxon>
        <taxon>Actinomycetota</taxon>
        <taxon>Actinomycetes</taxon>
        <taxon>Actinomycetales</taxon>
        <taxon>Actinomycetaceae</taxon>
        <taxon>Schaalia</taxon>
    </lineage>
</organism>
<evidence type="ECO:0000313" key="2">
    <source>
        <dbReference type="Proteomes" id="UP000280444"/>
    </source>
</evidence>
<dbReference type="AlphaFoldDB" id="A0A3P1SAZ5"/>
<comment type="caution">
    <text evidence="1">The sequence shown here is derived from an EMBL/GenBank/DDBJ whole genome shotgun (WGS) entry which is preliminary data.</text>
</comment>
<accession>A0A3P1SAZ5</accession>
<dbReference type="Proteomes" id="UP000280444">
    <property type="component" value="Unassembled WGS sequence"/>
</dbReference>
<reference evidence="1 2" key="1">
    <citation type="submission" date="2018-11" db="EMBL/GenBank/DDBJ databases">
        <title>Genomes From Bacteria Associated with the Canine Oral Cavity: a Test Case for Automated Genome-Based Taxonomic Assignment.</title>
        <authorList>
            <person name="Coil D.A."/>
            <person name="Jospin G."/>
            <person name="Darling A.E."/>
            <person name="Wallis C."/>
            <person name="Davis I.J."/>
            <person name="Harris S."/>
            <person name="Eisen J.A."/>
            <person name="Holcombe L.J."/>
            <person name="O'Flynn C."/>
        </authorList>
    </citation>
    <scope>NUCLEOTIDE SEQUENCE [LARGE SCALE GENOMIC DNA]</scope>
    <source>
        <strain evidence="1 2">OH770</strain>
    </source>
</reference>
<evidence type="ECO:0008006" key="3">
    <source>
        <dbReference type="Google" id="ProtNLM"/>
    </source>
</evidence>
<name>A0A3P1SAZ5_9ACTO</name>
<proteinExistence type="predicted"/>
<dbReference type="OrthoDB" id="3268620at2"/>
<sequence>MTRQEVRDCLHEGLSRCGFRRRGYEWVWESPQVRWRVFLDRLPFGNRVAVEVFGGLRDEGFMDGYHTLTGSSFPLRADAGALRLNTQESLHTLCFLDQGEMSDERRGQAFTHVGGALGEYLTGLSSTEALIESYALGHLRGRFSVNGLLRDMLNAELVRRDLPIPPDGLKPWKRPGSGQVKLPVILMPDGV</sequence>
<dbReference type="RefSeq" id="WP_124872461.1">
    <property type="nucleotide sequence ID" value="NZ_RQZF01000022.1"/>
</dbReference>
<dbReference type="EMBL" id="RQZF01000022">
    <property type="protein sequence ID" value="RRC94441.1"/>
    <property type="molecule type" value="Genomic_DNA"/>
</dbReference>